<gene>
    <name evidence="3" type="ORF">MNBD_ACTINO02-2126</name>
</gene>
<feature type="non-terminal residue" evidence="3">
    <location>
        <position position="310"/>
    </location>
</feature>
<dbReference type="EMBL" id="UOEK01000289">
    <property type="protein sequence ID" value="VAW04459.1"/>
    <property type="molecule type" value="Genomic_DNA"/>
</dbReference>
<dbReference type="GO" id="GO:0016301">
    <property type="term" value="F:kinase activity"/>
    <property type="evidence" value="ECO:0007669"/>
    <property type="project" value="UniProtKB-KW"/>
</dbReference>
<keyword evidence="1" id="KW-1133">Transmembrane helix</keyword>
<evidence type="ECO:0000313" key="3">
    <source>
        <dbReference type="EMBL" id="VAW04459.1"/>
    </source>
</evidence>
<protein>
    <submittedName>
        <fullName evidence="3">Two-component system sensor histidine kinase</fullName>
    </submittedName>
</protein>
<feature type="domain" description="Phage shock protein PspC N-terminal" evidence="2">
    <location>
        <begin position="21"/>
        <end position="69"/>
    </location>
</feature>
<feature type="transmembrane region" description="Helical" evidence="1">
    <location>
        <begin position="48"/>
        <end position="71"/>
    </location>
</feature>
<accession>A0A3B0SVP7</accession>
<keyword evidence="3" id="KW-0808">Transferase</keyword>
<feature type="transmembrane region" description="Helical" evidence="1">
    <location>
        <begin position="83"/>
        <end position="102"/>
    </location>
</feature>
<proteinExistence type="predicted"/>
<keyword evidence="3" id="KW-0418">Kinase</keyword>
<sequence>MTEAAPTTDINAIRLAVQVPRSESDRLLTGFAAGVGDRLGIGPSYARAGFATLAAAGGVGIVLYVVGFLLSLSAKPLPERPPVTRKQGLGLALVFVGILYGLGTTGLWFPGATAPIGLLSFGAAAIWSRSDRHDVPLIEAIASNEQSRFRAIGGAALMGFGLLILVSSLTAVDIGPVLLAIIVTTAGFALALGPSVWRISRNLTAERRERIRAEEREDMAAHLHDSVLQSLALIQRTDDPKKMATLARAQERELREWLYAERVGGEPRAISVALQDAASKVEAAYNVPIDVIVVGEVDVSDDIRAMTRAA</sequence>
<dbReference type="Pfam" id="PF04024">
    <property type="entry name" value="PspC"/>
    <property type="match status" value="1"/>
</dbReference>
<evidence type="ECO:0000259" key="2">
    <source>
        <dbReference type="Pfam" id="PF04024"/>
    </source>
</evidence>
<organism evidence="3">
    <name type="scientific">hydrothermal vent metagenome</name>
    <dbReference type="NCBI Taxonomy" id="652676"/>
    <lineage>
        <taxon>unclassified sequences</taxon>
        <taxon>metagenomes</taxon>
        <taxon>ecological metagenomes</taxon>
    </lineage>
</organism>
<name>A0A3B0SVP7_9ZZZZ</name>
<keyword evidence="1" id="KW-0472">Membrane</keyword>
<reference evidence="3" key="1">
    <citation type="submission" date="2018-06" db="EMBL/GenBank/DDBJ databases">
        <authorList>
            <person name="Zhirakovskaya E."/>
        </authorList>
    </citation>
    <scope>NUCLEOTIDE SEQUENCE</scope>
</reference>
<keyword evidence="1" id="KW-0812">Transmembrane</keyword>
<evidence type="ECO:0000256" key="1">
    <source>
        <dbReference type="SAM" id="Phobius"/>
    </source>
</evidence>
<dbReference type="InterPro" id="IPR007168">
    <property type="entry name" value="Phageshock_PspC_N"/>
</dbReference>
<feature type="transmembrane region" description="Helical" evidence="1">
    <location>
        <begin position="177"/>
        <end position="200"/>
    </location>
</feature>
<dbReference type="AlphaFoldDB" id="A0A3B0SVP7"/>
<feature type="transmembrane region" description="Helical" evidence="1">
    <location>
        <begin position="149"/>
        <end position="171"/>
    </location>
</feature>